<dbReference type="InterPro" id="IPR001851">
    <property type="entry name" value="ABC_transp_permease"/>
</dbReference>
<evidence type="ECO:0000313" key="8">
    <source>
        <dbReference type="Proteomes" id="UP000192343"/>
    </source>
</evidence>
<dbReference type="RefSeq" id="WP_083047065.1">
    <property type="nucleotide sequence ID" value="NZ_MWQY01000001.1"/>
</dbReference>
<keyword evidence="2" id="KW-1003">Cell membrane</keyword>
<keyword evidence="8" id="KW-1185">Reference proteome</keyword>
<keyword evidence="3 6" id="KW-0812">Transmembrane</keyword>
<feature type="transmembrane region" description="Helical" evidence="6">
    <location>
        <begin position="127"/>
        <end position="145"/>
    </location>
</feature>
<evidence type="ECO:0000256" key="6">
    <source>
        <dbReference type="SAM" id="Phobius"/>
    </source>
</evidence>
<protein>
    <recommendedName>
        <fullName evidence="9">ABC transporter permease</fullName>
    </recommendedName>
</protein>
<evidence type="ECO:0000256" key="3">
    <source>
        <dbReference type="ARBA" id="ARBA00022692"/>
    </source>
</evidence>
<dbReference type="PANTHER" id="PTHR43370">
    <property type="entry name" value="SUGAR ABC TRANSPORTER INTEGRAL MEMBRANE PROTEIN-RELATED"/>
    <property type="match status" value="1"/>
</dbReference>
<proteinExistence type="predicted"/>
<dbReference type="AlphaFoldDB" id="A0A1Y1S3R8"/>
<reference evidence="7 8" key="1">
    <citation type="submission" date="2017-03" db="EMBL/GenBank/DDBJ databases">
        <title>Draft Genome sequence of Marispirochaeta sp. strain JC444.</title>
        <authorList>
            <person name="Shivani Y."/>
            <person name="Subhash Y."/>
            <person name="Sasikala C."/>
            <person name="Ramana C."/>
        </authorList>
    </citation>
    <scope>NUCLEOTIDE SEQUENCE [LARGE SCALE GENOMIC DNA]</scope>
    <source>
        <strain evidence="7 8">JC444</strain>
    </source>
</reference>
<dbReference type="OrthoDB" id="370051at2"/>
<dbReference type="Proteomes" id="UP000192343">
    <property type="component" value="Unassembled WGS sequence"/>
</dbReference>
<evidence type="ECO:0008006" key="9">
    <source>
        <dbReference type="Google" id="ProtNLM"/>
    </source>
</evidence>
<feature type="transmembrane region" description="Helical" evidence="6">
    <location>
        <begin position="179"/>
        <end position="198"/>
    </location>
</feature>
<evidence type="ECO:0000256" key="1">
    <source>
        <dbReference type="ARBA" id="ARBA00004651"/>
    </source>
</evidence>
<dbReference type="CDD" id="cd06580">
    <property type="entry name" value="TM_PBP1_transp_TpRbsC_like"/>
    <property type="match status" value="1"/>
</dbReference>
<evidence type="ECO:0000256" key="4">
    <source>
        <dbReference type="ARBA" id="ARBA00022989"/>
    </source>
</evidence>
<gene>
    <name evidence="7" type="ORF">B4O97_00040</name>
</gene>
<feature type="transmembrane region" description="Helical" evidence="6">
    <location>
        <begin position="210"/>
        <end position="233"/>
    </location>
</feature>
<dbReference type="GO" id="GO:0022857">
    <property type="term" value="F:transmembrane transporter activity"/>
    <property type="evidence" value="ECO:0007669"/>
    <property type="project" value="InterPro"/>
</dbReference>
<evidence type="ECO:0000256" key="2">
    <source>
        <dbReference type="ARBA" id="ARBA00022475"/>
    </source>
</evidence>
<dbReference type="Pfam" id="PF02653">
    <property type="entry name" value="BPD_transp_2"/>
    <property type="match status" value="1"/>
</dbReference>
<dbReference type="EMBL" id="MWQY01000001">
    <property type="protein sequence ID" value="ORC38184.1"/>
    <property type="molecule type" value="Genomic_DNA"/>
</dbReference>
<feature type="transmembrane region" description="Helical" evidence="6">
    <location>
        <begin position="82"/>
        <end position="106"/>
    </location>
</feature>
<comment type="caution">
    <text evidence="7">The sequence shown here is derived from an EMBL/GenBank/DDBJ whole genome shotgun (WGS) entry which is preliminary data.</text>
</comment>
<evidence type="ECO:0000256" key="5">
    <source>
        <dbReference type="ARBA" id="ARBA00023136"/>
    </source>
</evidence>
<dbReference type="PANTHER" id="PTHR43370:SF2">
    <property type="entry name" value="ABC TRANSPORTER PERMEASE PROTEIN"/>
    <property type="match status" value="1"/>
</dbReference>
<feature type="transmembrane region" description="Helical" evidence="6">
    <location>
        <begin position="28"/>
        <end position="45"/>
    </location>
</feature>
<feature type="transmembrane region" description="Helical" evidence="6">
    <location>
        <begin position="52"/>
        <end position="76"/>
    </location>
</feature>
<comment type="subcellular location">
    <subcellularLocation>
        <location evidence="1">Cell membrane</location>
        <topology evidence="1">Multi-pass membrane protein</topology>
    </subcellularLocation>
</comment>
<keyword evidence="5 6" id="KW-0472">Membrane</keyword>
<organism evidence="7 8">
    <name type="scientific">Marispirochaeta aestuarii</name>
    <dbReference type="NCBI Taxonomy" id="1963862"/>
    <lineage>
        <taxon>Bacteria</taxon>
        <taxon>Pseudomonadati</taxon>
        <taxon>Spirochaetota</taxon>
        <taxon>Spirochaetia</taxon>
        <taxon>Spirochaetales</taxon>
        <taxon>Spirochaetaceae</taxon>
        <taxon>Marispirochaeta</taxon>
    </lineage>
</organism>
<name>A0A1Y1S3R8_9SPIO</name>
<feature type="transmembrane region" description="Helical" evidence="6">
    <location>
        <begin position="253"/>
        <end position="275"/>
    </location>
</feature>
<sequence>MLNSVLSIAAPLILAAVAGYLPFRAGILNIGLEGLMALGAFFGFIAAAASGFWLMGVLAGSLAGAMAAAFFAWTVLRLEANIFLSGLGLNLAAAGFLGIASQMAFGTKGVLRPAILNTSRTFPPDHGIIPVLAAGFAFTALMLIMSKTRWGHRVIAAGEAPETLENLGHPVKMVRLQTLVLSGIGCGAAGALLALDIGAYVPNMTGGRGWIALVALYIAGKSPLGLLATVLLFSAANATATVLQGMTGIPDSLLLASPFFITFLGLVAAGALRTLAESRQRRKERDLTADEVRG</sequence>
<dbReference type="STRING" id="1963862.B4O97_00040"/>
<dbReference type="GO" id="GO:0005886">
    <property type="term" value="C:plasma membrane"/>
    <property type="evidence" value="ECO:0007669"/>
    <property type="project" value="UniProtKB-SubCell"/>
</dbReference>
<accession>A0A1Y1S3R8</accession>
<keyword evidence="4 6" id="KW-1133">Transmembrane helix</keyword>
<evidence type="ECO:0000313" key="7">
    <source>
        <dbReference type="EMBL" id="ORC38184.1"/>
    </source>
</evidence>